<dbReference type="GeneID" id="27337355"/>
<dbReference type="InterPro" id="IPR001138">
    <property type="entry name" value="Zn2Cys6_DnaBD"/>
</dbReference>
<dbReference type="InterPro" id="IPR036864">
    <property type="entry name" value="Zn2-C6_fun-type_DNA-bd_sf"/>
</dbReference>
<dbReference type="GO" id="GO:0005634">
    <property type="term" value="C:nucleus"/>
    <property type="evidence" value="ECO:0007669"/>
    <property type="project" value="UniProtKB-SubCell"/>
</dbReference>
<dbReference type="SMART" id="SM00066">
    <property type="entry name" value="GAL4"/>
    <property type="match status" value="1"/>
</dbReference>
<dbReference type="Gene3D" id="4.10.240.10">
    <property type="entry name" value="Zn(2)-C6 fungal-type DNA-binding domain"/>
    <property type="match status" value="1"/>
</dbReference>
<sequence>MDNCKPKRPPRPPPKLRTKTGCHKCRERRKKCDEKKPKCGACTKLQLHCSYRESAWLPGPPSNHSRSSATTPDPEDQVVDLILPSPQSSTLSFNPSVLMTKRDWMVFQYASTRFIQLLTTPDARDEFRDVSFVFAMGFYKPWVMHAILAPAALHASCAALMPQEDAMVYTESALRGLRKAIEQSELTADKGETFLAASLFLGVFEDFYSDPASHCLTHYKAVARVLEEETVKTCRLDLDRLSAFRRTLLDSVLYHFATRLILEEDVDAICESFPSQTIAMYIDALENMAQQGHETSSVLPVLGRCKPSLFLLIYQITWLSRQVPLDLHSSNHTLALQCLEELDKLFYSHPLLQLDDLHSFGDDAPRTLTNTDIAAKLYFLATKMFLLKVLSPDQVRTTSSQVSAMLQQAFELLKCYDGAADCAQFICWAVLVLGCAACPTTHFETGASLPIDIGAEVRRKMRNLIQRKLLQIWETSYSGYVKRTADALGKIWSLPSLLVRDASSFSSETEAEYDGMNALIYGGGLGQALLFFA</sequence>
<dbReference type="OrthoDB" id="4937900at2759"/>
<keyword evidence="5" id="KW-0539">Nucleus</keyword>
<evidence type="ECO:0000256" key="5">
    <source>
        <dbReference type="ARBA" id="ARBA00023242"/>
    </source>
</evidence>
<protein>
    <recommendedName>
        <fullName evidence="7">Zn(2)-C6 fungal-type domain-containing protein</fullName>
    </recommendedName>
</protein>
<dbReference type="Proteomes" id="UP000053328">
    <property type="component" value="Unassembled WGS sequence"/>
</dbReference>
<proteinExistence type="predicted"/>
<feature type="region of interest" description="Disordered" evidence="6">
    <location>
        <begin position="1"/>
        <end position="20"/>
    </location>
</feature>
<evidence type="ECO:0000313" key="9">
    <source>
        <dbReference type="Proteomes" id="UP000053328"/>
    </source>
</evidence>
<dbReference type="HOGENOM" id="CLU_023417_0_0_1"/>
<dbReference type="GO" id="GO:0008270">
    <property type="term" value="F:zinc ion binding"/>
    <property type="evidence" value="ECO:0007669"/>
    <property type="project" value="InterPro"/>
</dbReference>
<evidence type="ECO:0000313" key="8">
    <source>
        <dbReference type="EMBL" id="KIW10973.1"/>
    </source>
</evidence>
<reference evidence="8 9" key="1">
    <citation type="submission" date="2015-01" db="EMBL/GenBank/DDBJ databases">
        <title>The Genome Sequence of Exophiala spinifera CBS89968.</title>
        <authorList>
            <consortium name="The Broad Institute Genomics Platform"/>
            <person name="Cuomo C."/>
            <person name="de Hoog S."/>
            <person name="Gorbushina A."/>
            <person name="Stielow B."/>
            <person name="Teixiera M."/>
            <person name="Abouelleil A."/>
            <person name="Chapman S.B."/>
            <person name="Priest M."/>
            <person name="Young S.K."/>
            <person name="Wortman J."/>
            <person name="Nusbaum C."/>
            <person name="Birren B."/>
        </authorList>
    </citation>
    <scope>NUCLEOTIDE SEQUENCE [LARGE SCALE GENOMIC DNA]</scope>
    <source>
        <strain evidence="8 9">CBS 89968</strain>
    </source>
</reference>
<name>A0A0D2AW68_9EURO</name>
<dbReference type="GO" id="GO:0000981">
    <property type="term" value="F:DNA-binding transcription factor activity, RNA polymerase II-specific"/>
    <property type="evidence" value="ECO:0007669"/>
    <property type="project" value="InterPro"/>
</dbReference>
<evidence type="ECO:0000256" key="2">
    <source>
        <dbReference type="ARBA" id="ARBA00023015"/>
    </source>
</evidence>
<dbReference type="GO" id="GO:0003677">
    <property type="term" value="F:DNA binding"/>
    <property type="evidence" value="ECO:0007669"/>
    <property type="project" value="UniProtKB-KW"/>
</dbReference>
<keyword evidence="9" id="KW-1185">Reference proteome</keyword>
<dbReference type="RefSeq" id="XP_016231189.1">
    <property type="nucleotide sequence ID" value="XM_016384587.1"/>
</dbReference>
<dbReference type="CDD" id="cd00067">
    <property type="entry name" value="GAL4"/>
    <property type="match status" value="1"/>
</dbReference>
<comment type="subcellular location">
    <subcellularLocation>
        <location evidence="1">Nucleus</location>
    </subcellularLocation>
</comment>
<dbReference type="PROSITE" id="PS00463">
    <property type="entry name" value="ZN2_CY6_FUNGAL_1"/>
    <property type="match status" value="1"/>
</dbReference>
<evidence type="ECO:0000259" key="7">
    <source>
        <dbReference type="PROSITE" id="PS50048"/>
    </source>
</evidence>
<organism evidence="8 9">
    <name type="scientific">Exophiala spinifera</name>
    <dbReference type="NCBI Taxonomy" id="91928"/>
    <lineage>
        <taxon>Eukaryota</taxon>
        <taxon>Fungi</taxon>
        <taxon>Dikarya</taxon>
        <taxon>Ascomycota</taxon>
        <taxon>Pezizomycotina</taxon>
        <taxon>Eurotiomycetes</taxon>
        <taxon>Chaetothyriomycetidae</taxon>
        <taxon>Chaetothyriales</taxon>
        <taxon>Herpotrichiellaceae</taxon>
        <taxon>Exophiala</taxon>
    </lineage>
</organism>
<dbReference type="PANTHER" id="PTHR37534">
    <property type="entry name" value="TRANSCRIPTIONAL ACTIVATOR PROTEIN UGA3"/>
    <property type="match status" value="1"/>
</dbReference>
<dbReference type="VEuPathDB" id="FungiDB:PV08_10272"/>
<keyword evidence="4" id="KW-0804">Transcription</keyword>
<dbReference type="EMBL" id="KN847499">
    <property type="protein sequence ID" value="KIW10973.1"/>
    <property type="molecule type" value="Genomic_DNA"/>
</dbReference>
<dbReference type="InterPro" id="IPR021858">
    <property type="entry name" value="Fun_TF"/>
</dbReference>
<dbReference type="Pfam" id="PF00172">
    <property type="entry name" value="Zn_clus"/>
    <property type="match status" value="1"/>
</dbReference>
<evidence type="ECO:0000256" key="4">
    <source>
        <dbReference type="ARBA" id="ARBA00023163"/>
    </source>
</evidence>
<gene>
    <name evidence="8" type="ORF">PV08_10272</name>
</gene>
<dbReference type="PANTHER" id="PTHR37534:SF46">
    <property type="entry name" value="ZN(II)2CYS6 TRANSCRIPTION FACTOR (EUROFUNG)"/>
    <property type="match status" value="1"/>
</dbReference>
<dbReference type="Pfam" id="PF11951">
    <property type="entry name" value="Fungal_trans_2"/>
    <property type="match status" value="1"/>
</dbReference>
<evidence type="ECO:0000256" key="1">
    <source>
        <dbReference type="ARBA" id="ARBA00004123"/>
    </source>
</evidence>
<dbReference type="STRING" id="91928.A0A0D2AW68"/>
<keyword evidence="3" id="KW-0238">DNA-binding</keyword>
<dbReference type="SUPFAM" id="SSF57701">
    <property type="entry name" value="Zn2/Cys6 DNA-binding domain"/>
    <property type="match status" value="1"/>
</dbReference>
<evidence type="ECO:0000256" key="3">
    <source>
        <dbReference type="ARBA" id="ARBA00023125"/>
    </source>
</evidence>
<dbReference type="AlphaFoldDB" id="A0A0D2AW68"/>
<accession>A0A0D2AW68</accession>
<keyword evidence="2" id="KW-0805">Transcription regulation</keyword>
<dbReference type="PROSITE" id="PS50048">
    <property type="entry name" value="ZN2_CY6_FUNGAL_2"/>
    <property type="match status" value="1"/>
</dbReference>
<feature type="domain" description="Zn(2)-C6 fungal-type" evidence="7">
    <location>
        <begin position="21"/>
        <end position="51"/>
    </location>
</feature>
<evidence type="ECO:0000256" key="6">
    <source>
        <dbReference type="SAM" id="MobiDB-lite"/>
    </source>
</evidence>